<reference evidence="4" key="1">
    <citation type="submission" date="2020-11" db="EMBL/GenBank/DDBJ databases">
        <authorList>
            <person name="Whitehead M."/>
        </authorList>
    </citation>
    <scope>NUCLEOTIDE SEQUENCE</scope>
    <source>
        <strain evidence="4">EGII</strain>
    </source>
</reference>
<dbReference type="InterPro" id="IPR001328">
    <property type="entry name" value="Pept_tRNA_hydro"/>
</dbReference>
<dbReference type="InterPro" id="IPR020056">
    <property type="entry name" value="Rbsml_bL25/Gln-tRNA_synth_N"/>
</dbReference>
<comment type="caution">
    <text evidence="4">The sequence shown here is derived from an EMBL/GenBank/DDBJ whole genome shotgun (WGS) entry which is preliminary data.</text>
</comment>
<dbReference type="CDD" id="cd00495">
    <property type="entry name" value="Ribosomal_L25_TL5_CTC"/>
    <property type="match status" value="1"/>
</dbReference>
<dbReference type="EMBL" id="CAJHJT010000013">
    <property type="protein sequence ID" value="CAD7000750.1"/>
    <property type="molecule type" value="Genomic_DNA"/>
</dbReference>
<feature type="domain" description="Large ribosomal subunit protein bL25 L25" evidence="3">
    <location>
        <begin position="9"/>
        <end position="96"/>
    </location>
</feature>
<evidence type="ECO:0000313" key="4">
    <source>
        <dbReference type="EMBL" id="CAD7000750.1"/>
    </source>
</evidence>
<dbReference type="GO" id="GO:0004045">
    <property type="term" value="F:peptidyl-tRNA hydrolase activity"/>
    <property type="evidence" value="ECO:0007669"/>
    <property type="project" value="InterPro"/>
</dbReference>
<organism evidence="4 5">
    <name type="scientific">Ceratitis capitata</name>
    <name type="common">Mediterranean fruit fly</name>
    <name type="synonym">Tephritis capitata</name>
    <dbReference type="NCBI Taxonomy" id="7213"/>
    <lineage>
        <taxon>Eukaryota</taxon>
        <taxon>Metazoa</taxon>
        <taxon>Ecdysozoa</taxon>
        <taxon>Arthropoda</taxon>
        <taxon>Hexapoda</taxon>
        <taxon>Insecta</taxon>
        <taxon>Pterygota</taxon>
        <taxon>Neoptera</taxon>
        <taxon>Endopterygota</taxon>
        <taxon>Diptera</taxon>
        <taxon>Brachycera</taxon>
        <taxon>Muscomorpha</taxon>
        <taxon>Tephritoidea</taxon>
        <taxon>Tephritidae</taxon>
        <taxon>Ceratitis</taxon>
        <taxon>Ceratitis</taxon>
    </lineage>
</organism>
<dbReference type="Gene3D" id="2.40.240.10">
    <property type="entry name" value="Ribosomal Protein L25, Chain P"/>
    <property type="match status" value="1"/>
</dbReference>
<dbReference type="InterPro" id="IPR052894">
    <property type="entry name" value="AsmA-related"/>
</dbReference>
<dbReference type="InterPro" id="IPR001021">
    <property type="entry name" value="Ribosomal_bL25_long"/>
</dbReference>
<dbReference type="InterPro" id="IPR029751">
    <property type="entry name" value="Ribosomal_L25_dom"/>
</dbReference>
<dbReference type="AlphaFoldDB" id="A0A811UPE7"/>
<name>A0A811UPE7_CERCA</name>
<evidence type="ECO:0000256" key="2">
    <source>
        <dbReference type="ARBA" id="ARBA00023274"/>
    </source>
</evidence>
<evidence type="ECO:0000313" key="5">
    <source>
        <dbReference type="Proteomes" id="UP000606786"/>
    </source>
</evidence>
<dbReference type="Pfam" id="PF01386">
    <property type="entry name" value="Ribosomal_L25p"/>
    <property type="match status" value="1"/>
</dbReference>
<accession>A0A811UPE7</accession>
<dbReference type="GO" id="GO:0006412">
    <property type="term" value="P:translation"/>
    <property type="evidence" value="ECO:0007669"/>
    <property type="project" value="InterPro"/>
</dbReference>
<dbReference type="Pfam" id="PF01195">
    <property type="entry name" value="Pept_tRNA_hydro"/>
    <property type="match status" value="1"/>
</dbReference>
<dbReference type="NCBIfam" id="TIGR00731">
    <property type="entry name" value="bL25_bact_ctc"/>
    <property type="match status" value="1"/>
</dbReference>
<evidence type="ECO:0000259" key="3">
    <source>
        <dbReference type="Pfam" id="PF01386"/>
    </source>
</evidence>
<dbReference type="GO" id="GO:0003735">
    <property type="term" value="F:structural constituent of ribosome"/>
    <property type="evidence" value="ECO:0007669"/>
    <property type="project" value="InterPro"/>
</dbReference>
<dbReference type="InterPro" id="IPR018171">
    <property type="entry name" value="Pept_tRNA_hydro_CS"/>
</dbReference>
<proteinExistence type="predicted"/>
<dbReference type="GO" id="GO:0090313">
    <property type="term" value="P:regulation of protein targeting to membrane"/>
    <property type="evidence" value="ECO:0007669"/>
    <property type="project" value="TreeGrafter"/>
</dbReference>
<dbReference type="InterPro" id="IPR011035">
    <property type="entry name" value="Ribosomal_bL25/Gln-tRNA_synth"/>
</dbReference>
<dbReference type="PANTHER" id="PTHR30441">
    <property type="entry name" value="DUF748 DOMAIN-CONTAINING PROTEIN"/>
    <property type="match status" value="1"/>
</dbReference>
<dbReference type="PANTHER" id="PTHR30441:SF8">
    <property type="entry name" value="DUF748 DOMAIN-CONTAINING PROTEIN"/>
    <property type="match status" value="1"/>
</dbReference>
<dbReference type="GO" id="GO:0005840">
    <property type="term" value="C:ribosome"/>
    <property type="evidence" value="ECO:0007669"/>
    <property type="project" value="UniProtKB-KW"/>
</dbReference>
<dbReference type="SUPFAM" id="SSF50715">
    <property type="entry name" value="Ribosomal protein L25-like"/>
    <property type="match status" value="1"/>
</dbReference>
<sequence>MAQQEIVTINAELRDVTKTKAMYSLREKGYIPAVIYGKGHDNVNLTLSTKEFTKKYKLGSLSAHVIELNISGKKEYALVRSIQWHMVKDTIQHVDFQFVDKDGEVKIDIPLLFVNENNIIVIHDDADLELGRIKIKKGGSSSGHNGLKSIDNLISDDYWRLRFGIDWNSYEELIVQKLEDTFNARIHIGGKIEVSLITPKLTIYNVYVQYNNDKKQKLSDSVSINRIEIRPSFLSLFLFSLQPKLVTLFGVKGSKEDFISIVNKRPGKVDVIMKDSQIDLNNDFADYRSIVNIKEIAIKKNGHFYGKAKVDDNNYDFSGKADITKKNVHINIKSSFINLLFAGDKNREGLRGKLMLSIDNGSNFMSDLAKIIGLGFLAYVVPSENVEMSSNINLNESEFTLNDLKINSKNIQASGTVRNDKKNNYTNIDITFSKVDLDSIQNSSRKVISMKGLLECLREVVPKNLNLDFNVEASSIQYQNRILDKFHTMLKFADGKIKVDTLLRLPGANNVARLSGKVSNNLILSEFDDVSITGDKFNAGILKLPNLIEVRKDSRNKIDQVQWSRKQFNFLNGKEDFDANVQISVTKLNTGQDVLKDFNLDAVVINNTITVKKVSYALKYGQVSFQGLDIKRVAQVIGIDNLSGKLNLDGEIKAQGKSFHNWANTLSGEVNLQAQEIEFANVDFNSFITDLFSSKNKSGISTLTHVGIYNGSTVFKNVSGKASIRNGICSTSLQFEIDQASGSVSSNLTLPNFALISLSRFFFILPGRSSPIYVDVHLDGPIWRPKMSFDEDLIFNTVIGEGGS</sequence>
<gene>
    <name evidence="4" type="ORF">CCAP1982_LOCUS9223</name>
</gene>
<protein>
    <submittedName>
        <fullName evidence="4">(Mediterranean fruit fly) hypothetical protein</fullName>
    </submittedName>
</protein>
<evidence type="ECO:0000256" key="1">
    <source>
        <dbReference type="ARBA" id="ARBA00022980"/>
    </source>
</evidence>
<keyword evidence="5" id="KW-1185">Reference proteome</keyword>
<dbReference type="GO" id="GO:0005886">
    <property type="term" value="C:plasma membrane"/>
    <property type="evidence" value="ECO:0007669"/>
    <property type="project" value="TreeGrafter"/>
</dbReference>
<dbReference type="Proteomes" id="UP000606786">
    <property type="component" value="Unassembled WGS sequence"/>
</dbReference>
<dbReference type="GO" id="GO:0008097">
    <property type="term" value="F:5S rRNA binding"/>
    <property type="evidence" value="ECO:0007669"/>
    <property type="project" value="InterPro"/>
</dbReference>
<keyword evidence="2" id="KW-0687">Ribonucleoprotein</keyword>
<dbReference type="GO" id="GO:1990904">
    <property type="term" value="C:ribonucleoprotein complex"/>
    <property type="evidence" value="ECO:0007669"/>
    <property type="project" value="UniProtKB-KW"/>
</dbReference>
<keyword evidence="1" id="KW-0689">Ribosomal protein</keyword>
<dbReference type="PROSITE" id="PS01196">
    <property type="entry name" value="PEPT_TRNA_HYDROL_2"/>
    <property type="match status" value="1"/>
</dbReference>